<feature type="binding site" evidence="13">
    <location>
        <position position="229"/>
    </location>
    <ligand>
        <name>Mg(2+)</name>
        <dbReference type="ChEBI" id="CHEBI:18420"/>
    </ligand>
</feature>
<comment type="cofactor">
    <cofactor evidence="13 14">
        <name>Mg(2+)</name>
        <dbReference type="ChEBI" id="CHEBI:18420"/>
    </cofactor>
    <cofactor evidence="13 14">
        <name>Mn(2+)</name>
        <dbReference type="ChEBI" id="CHEBI:29035"/>
    </cofactor>
    <text evidence="13 14">Binds 1 Mg(2+) or Mn(2+) ion per subunit.</text>
</comment>
<evidence type="ECO:0000256" key="3">
    <source>
        <dbReference type="ARBA" id="ARBA00004762"/>
    </source>
</evidence>
<sequence length="365" mass="38411">MNRMARIAVLAGDGIGPEIIDQALKVLDALRSRGFTFSATRAPVGGAAIDALGHPLPAETLALARQSDAVLFGAVGAPEYDTLPPPSRPEQAILGLRRELGLFAAVKRVAIPAALTHLSPLKNGRASGVDLMVVRELNGDVYTGQPKGERPAPDGPFAGQREGFDTMRYAEGEVRRIAHVAFRMAERRSGRLCSVDKSNVLATSRLWREVVTDVGRDYPRVKLEHLYADNAVIRLISSPACFDVILTANLFGDILSDAAAILTGSIGLPASALLGDGTQGLYEAGHGTAMDLAGRDMANPVACIRAAALMLRHSLARPDLADVVDQATDAALMDGVRTPDLAGTRAAVGTRAMGDAVVARLGTRA</sequence>
<evidence type="ECO:0000256" key="11">
    <source>
        <dbReference type="ARBA" id="ARBA00023027"/>
    </source>
</evidence>
<dbReference type="Pfam" id="PF00180">
    <property type="entry name" value="Iso_dh"/>
    <property type="match status" value="1"/>
</dbReference>
<reference evidence="16 17" key="1">
    <citation type="submission" date="2024-04" db="EMBL/GenBank/DDBJ databases">
        <title>Novel species of the genus Ideonella isolated from streams.</title>
        <authorList>
            <person name="Lu H."/>
        </authorList>
    </citation>
    <scope>NUCLEOTIDE SEQUENCE [LARGE SCALE GENOMIC DNA]</scope>
    <source>
        <strain evidence="16 17">BYS139W</strain>
    </source>
</reference>
<comment type="catalytic activity">
    <reaction evidence="1 13 14">
        <text>(2R,3S)-3-isopropylmalate + NAD(+) = 4-methyl-2-oxopentanoate + CO2 + NADH</text>
        <dbReference type="Rhea" id="RHEA:32271"/>
        <dbReference type="ChEBI" id="CHEBI:16526"/>
        <dbReference type="ChEBI" id="CHEBI:17865"/>
        <dbReference type="ChEBI" id="CHEBI:35121"/>
        <dbReference type="ChEBI" id="CHEBI:57540"/>
        <dbReference type="ChEBI" id="CHEBI:57945"/>
        <dbReference type="EC" id="1.1.1.85"/>
    </reaction>
</comment>
<keyword evidence="11 13" id="KW-0520">NAD</keyword>
<gene>
    <name evidence="13 16" type="primary">leuB</name>
    <name evidence="16" type="ORF">AACH11_07545</name>
</gene>
<keyword evidence="6 13" id="KW-0432">Leucine biosynthesis</keyword>
<feature type="binding site" evidence="13">
    <location>
        <position position="229"/>
    </location>
    <ligand>
        <name>substrate</name>
    </ligand>
</feature>
<evidence type="ECO:0000256" key="2">
    <source>
        <dbReference type="ARBA" id="ARBA00001936"/>
    </source>
</evidence>
<keyword evidence="13" id="KW-0464">Manganese</keyword>
<comment type="pathway">
    <text evidence="3 13 14">Amino-acid biosynthesis; L-leucine biosynthesis; L-leucine from 3-methyl-2-oxobutanoate: step 3/4.</text>
</comment>
<dbReference type="Gene3D" id="3.40.718.10">
    <property type="entry name" value="Isopropylmalate Dehydrogenase"/>
    <property type="match status" value="1"/>
</dbReference>
<comment type="similarity">
    <text evidence="4 13">Belongs to the isocitrate and isopropylmalate dehydrogenases family. LeuB type 1 subfamily.</text>
</comment>
<name>A0ABU9B7F1_9BURK</name>
<comment type="caution">
    <text evidence="13">Lacks conserved residue(s) required for the propagation of feature annotation.</text>
</comment>
<evidence type="ECO:0000256" key="5">
    <source>
        <dbReference type="ARBA" id="ARBA00011738"/>
    </source>
</evidence>
<feature type="binding site" evidence="13">
    <location>
        <position position="257"/>
    </location>
    <ligand>
        <name>Mg(2+)</name>
        <dbReference type="ChEBI" id="CHEBI:18420"/>
    </ligand>
</feature>
<evidence type="ECO:0000256" key="12">
    <source>
        <dbReference type="ARBA" id="ARBA00023304"/>
    </source>
</evidence>
<dbReference type="PANTHER" id="PTHR42979">
    <property type="entry name" value="3-ISOPROPYLMALATE DEHYDROGENASE"/>
    <property type="match status" value="1"/>
</dbReference>
<comment type="caution">
    <text evidence="16">The sequence shown here is derived from an EMBL/GenBank/DDBJ whole genome shotgun (WGS) entry which is preliminary data.</text>
</comment>
<feature type="binding site" evidence="13">
    <location>
        <position position="253"/>
    </location>
    <ligand>
        <name>Mg(2+)</name>
        <dbReference type="ChEBI" id="CHEBI:18420"/>
    </ligand>
</feature>
<evidence type="ECO:0000256" key="10">
    <source>
        <dbReference type="ARBA" id="ARBA00023002"/>
    </source>
</evidence>
<keyword evidence="8 13" id="KW-0479">Metal-binding</keyword>
<dbReference type="EC" id="1.1.1.85" evidence="13"/>
<proteinExistence type="inferred from homology"/>
<evidence type="ECO:0000256" key="14">
    <source>
        <dbReference type="RuleBase" id="RU004445"/>
    </source>
</evidence>
<feature type="site" description="Important for catalysis" evidence="13">
    <location>
        <position position="142"/>
    </location>
</feature>
<feature type="domain" description="Isopropylmalate dehydrogenase-like" evidence="15">
    <location>
        <begin position="6"/>
        <end position="357"/>
    </location>
</feature>
<dbReference type="InterPro" id="IPR024084">
    <property type="entry name" value="IsoPropMal-DH-like_dom"/>
</dbReference>
<keyword evidence="10 13" id="KW-0560">Oxidoreductase</keyword>
<evidence type="ECO:0000256" key="7">
    <source>
        <dbReference type="ARBA" id="ARBA00022605"/>
    </source>
</evidence>
<dbReference type="SUPFAM" id="SSF53659">
    <property type="entry name" value="Isocitrate/Isopropylmalate dehydrogenase-like"/>
    <property type="match status" value="1"/>
</dbReference>
<feature type="binding site" evidence="13">
    <location>
        <position position="135"/>
    </location>
    <ligand>
        <name>substrate</name>
    </ligand>
</feature>
<evidence type="ECO:0000313" key="16">
    <source>
        <dbReference type="EMBL" id="MEK8025810.1"/>
    </source>
</evidence>
<dbReference type="RefSeq" id="WP_341373597.1">
    <property type="nucleotide sequence ID" value="NZ_JBBUTF010000006.1"/>
</dbReference>
<comment type="subcellular location">
    <subcellularLocation>
        <location evidence="13">Cytoplasm</location>
    </subcellularLocation>
</comment>
<dbReference type="PROSITE" id="PS00470">
    <property type="entry name" value="IDH_IMDH"/>
    <property type="match status" value="1"/>
</dbReference>
<evidence type="ECO:0000256" key="6">
    <source>
        <dbReference type="ARBA" id="ARBA00022430"/>
    </source>
</evidence>
<dbReference type="GO" id="GO:0003862">
    <property type="term" value="F:3-isopropylmalate dehydrogenase activity"/>
    <property type="evidence" value="ECO:0007669"/>
    <property type="project" value="UniProtKB-EC"/>
</dbReference>
<feature type="site" description="Important for catalysis" evidence="13">
    <location>
        <position position="197"/>
    </location>
</feature>
<comment type="subunit">
    <text evidence="5 13 14">Homodimer.</text>
</comment>
<dbReference type="PANTHER" id="PTHR42979:SF1">
    <property type="entry name" value="3-ISOPROPYLMALATE DEHYDROGENASE"/>
    <property type="match status" value="1"/>
</dbReference>
<dbReference type="NCBIfam" id="TIGR00169">
    <property type="entry name" value="leuB"/>
    <property type="match status" value="1"/>
</dbReference>
<keyword evidence="9 13" id="KW-0460">Magnesium</keyword>
<dbReference type="SMART" id="SM01329">
    <property type="entry name" value="Iso_dh"/>
    <property type="match status" value="1"/>
</dbReference>
<keyword evidence="13" id="KW-0963">Cytoplasm</keyword>
<keyword evidence="7 13" id="KW-0028">Amino-acid biosynthesis</keyword>
<dbReference type="InterPro" id="IPR004429">
    <property type="entry name" value="Isopropylmalate_DH"/>
</dbReference>
<evidence type="ECO:0000259" key="15">
    <source>
        <dbReference type="SMART" id="SM01329"/>
    </source>
</evidence>
<evidence type="ECO:0000313" key="17">
    <source>
        <dbReference type="Proteomes" id="UP001368500"/>
    </source>
</evidence>
<evidence type="ECO:0000256" key="13">
    <source>
        <dbReference type="HAMAP-Rule" id="MF_01033"/>
    </source>
</evidence>
<dbReference type="InterPro" id="IPR019818">
    <property type="entry name" value="IsoCit/isopropylmalate_DH_CS"/>
</dbReference>
<evidence type="ECO:0000256" key="8">
    <source>
        <dbReference type="ARBA" id="ARBA00022723"/>
    </source>
</evidence>
<evidence type="ECO:0000256" key="4">
    <source>
        <dbReference type="ARBA" id="ARBA00008319"/>
    </source>
</evidence>
<comment type="cofactor">
    <cofactor evidence="2">
        <name>Mn(2+)</name>
        <dbReference type="ChEBI" id="CHEBI:29035"/>
    </cofactor>
</comment>
<keyword evidence="17" id="KW-1185">Reference proteome</keyword>
<keyword evidence="12 13" id="KW-0100">Branched-chain amino acid biosynthesis</keyword>
<comment type="function">
    <text evidence="13 14">Catalyzes the oxidation of 3-carboxy-2-hydroxy-4-methylpentanoate (3-isopropylmalate) to 3-carboxy-4-methyl-2-oxopentanoate. The product decarboxylates to 4-methyl-2 oxopentanoate.</text>
</comment>
<dbReference type="EMBL" id="JBBUTF010000006">
    <property type="protein sequence ID" value="MEK8025810.1"/>
    <property type="molecule type" value="Genomic_DNA"/>
</dbReference>
<evidence type="ECO:0000256" key="9">
    <source>
        <dbReference type="ARBA" id="ARBA00022842"/>
    </source>
</evidence>
<evidence type="ECO:0000256" key="1">
    <source>
        <dbReference type="ARBA" id="ARBA00000624"/>
    </source>
</evidence>
<feature type="binding site" evidence="13">
    <location>
        <position position="97"/>
    </location>
    <ligand>
        <name>substrate</name>
    </ligand>
</feature>
<organism evidence="16 17">
    <name type="scientific">Pseudaquabacterium rugosum</name>
    <dbReference type="NCBI Taxonomy" id="2984194"/>
    <lineage>
        <taxon>Bacteria</taxon>
        <taxon>Pseudomonadati</taxon>
        <taxon>Pseudomonadota</taxon>
        <taxon>Betaproteobacteria</taxon>
        <taxon>Burkholderiales</taxon>
        <taxon>Sphaerotilaceae</taxon>
        <taxon>Pseudaquabacterium</taxon>
    </lineage>
</organism>
<dbReference type="Proteomes" id="UP001368500">
    <property type="component" value="Unassembled WGS sequence"/>
</dbReference>
<accession>A0ABU9B7F1</accession>
<protein>
    <recommendedName>
        <fullName evidence="13">3-isopropylmalate dehydrogenase</fullName>
        <ecNumber evidence="13">1.1.1.85</ecNumber>
    </recommendedName>
    <alternativeName>
        <fullName evidence="13">3-IPM-DH</fullName>
    </alternativeName>
    <alternativeName>
        <fullName evidence="13">Beta-IPM dehydrogenase</fullName>
        <shortName evidence="13">IMDH</shortName>
    </alternativeName>
</protein>
<dbReference type="HAMAP" id="MF_01033">
    <property type="entry name" value="LeuB_type1"/>
    <property type="match status" value="1"/>
</dbReference>